<dbReference type="CDD" id="cd06225">
    <property type="entry name" value="HAMP"/>
    <property type="match status" value="1"/>
</dbReference>
<evidence type="ECO:0000256" key="4">
    <source>
        <dbReference type="PROSITE-ProRule" id="PRU00284"/>
    </source>
</evidence>
<comment type="subcellular location">
    <subcellularLocation>
        <location evidence="1">Membrane</location>
    </subcellularLocation>
</comment>
<feature type="domain" description="HAMP" evidence="8">
    <location>
        <begin position="211"/>
        <end position="263"/>
    </location>
</feature>
<comment type="similarity">
    <text evidence="3">Belongs to the methyl-accepting chemotaxis (MCP) protein family.</text>
</comment>
<reference evidence="9 10" key="1">
    <citation type="submission" date="2018-03" db="EMBL/GenBank/DDBJ databases">
        <title>The draft genome of Zobellella taiwanensis JCM 13381.</title>
        <authorList>
            <person name="Liu L."/>
            <person name="Li L."/>
            <person name="Wang T."/>
            <person name="Zhang X."/>
            <person name="Liang L."/>
        </authorList>
    </citation>
    <scope>NUCLEOTIDE SEQUENCE [LARGE SCALE GENOMIC DNA]</scope>
    <source>
        <strain evidence="9 10">JCM 13381</strain>
    </source>
</reference>
<dbReference type="PRINTS" id="PR00260">
    <property type="entry name" value="CHEMTRNSDUCR"/>
</dbReference>
<dbReference type="SMART" id="SM00304">
    <property type="entry name" value="HAMP"/>
    <property type="match status" value="2"/>
</dbReference>
<dbReference type="AlphaFoldDB" id="A0A2P7R6N1"/>
<evidence type="ECO:0000256" key="3">
    <source>
        <dbReference type="ARBA" id="ARBA00029447"/>
    </source>
</evidence>
<evidence type="ECO:0000313" key="10">
    <source>
        <dbReference type="Proteomes" id="UP000242181"/>
    </source>
</evidence>
<evidence type="ECO:0000259" key="7">
    <source>
        <dbReference type="PROSITE" id="PS50111"/>
    </source>
</evidence>
<dbReference type="CDD" id="cd11386">
    <property type="entry name" value="MCP_signal"/>
    <property type="match status" value="1"/>
</dbReference>
<feature type="coiled-coil region" evidence="5">
    <location>
        <begin position="73"/>
        <end position="100"/>
    </location>
</feature>
<evidence type="ECO:0000256" key="5">
    <source>
        <dbReference type="SAM" id="Coils"/>
    </source>
</evidence>
<keyword evidence="2 4" id="KW-0807">Transducer</keyword>
<feature type="transmembrane region" description="Helical" evidence="6">
    <location>
        <begin position="189"/>
        <end position="209"/>
    </location>
</feature>
<evidence type="ECO:0000256" key="1">
    <source>
        <dbReference type="ARBA" id="ARBA00004370"/>
    </source>
</evidence>
<evidence type="ECO:0000313" key="9">
    <source>
        <dbReference type="EMBL" id="PSJ45888.1"/>
    </source>
</evidence>
<dbReference type="Pfam" id="PF00015">
    <property type="entry name" value="MCPsignal"/>
    <property type="match status" value="1"/>
</dbReference>
<feature type="coiled-coil region" evidence="5">
    <location>
        <begin position="290"/>
        <end position="317"/>
    </location>
</feature>
<dbReference type="GO" id="GO:0006935">
    <property type="term" value="P:chemotaxis"/>
    <property type="evidence" value="ECO:0007669"/>
    <property type="project" value="InterPro"/>
</dbReference>
<dbReference type="EMBL" id="PXYH01000004">
    <property type="protein sequence ID" value="PSJ45888.1"/>
    <property type="molecule type" value="Genomic_DNA"/>
</dbReference>
<dbReference type="PANTHER" id="PTHR32089">
    <property type="entry name" value="METHYL-ACCEPTING CHEMOTAXIS PROTEIN MCPB"/>
    <property type="match status" value="1"/>
</dbReference>
<dbReference type="SMART" id="SM00283">
    <property type="entry name" value="MA"/>
    <property type="match status" value="1"/>
</dbReference>
<dbReference type="Gene3D" id="1.10.287.950">
    <property type="entry name" value="Methyl-accepting chemotaxis protein"/>
    <property type="match status" value="1"/>
</dbReference>
<organism evidence="9 10">
    <name type="scientific">Zobellella taiwanensis</name>
    <dbReference type="NCBI Taxonomy" id="347535"/>
    <lineage>
        <taxon>Bacteria</taxon>
        <taxon>Pseudomonadati</taxon>
        <taxon>Pseudomonadota</taxon>
        <taxon>Gammaproteobacteria</taxon>
        <taxon>Aeromonadales</taxon>
        <taxon>Aeromonadaceae</taxon>
        <taxon>Zobellella</taxon>
    </lineage>
</organism>
<dbReference type="Pfam" id="PF12729">
    <property type="entry name" value="4HB_MCP_1"/>
    <property type="match status" value="1"/>
</dbReference>
<dbReference type="Pfam" id="PF00672">
    <property type="entry name" value="HAMP"/>
    <property type="match status" value="1"/>
</dbReference>
<dbReference type="InterPro" id="IPR004089">
    <property type="entry name" value="MCPsignal_dom"/>
</dbReference>
<comment type="caution">
    <text evidence="9">The sequence shown here is derived from an EMBL/GenBank/DDBJ whole genome shotgun (WGS) entry which is preliminary data.</text>
</comment>
<dbReference type="FunFam" id="1.10.287.950:FF:000001">
    <property type="entry name" value="Methyl-accepting chemotaxis sensory transducer"/>
    <property type="match status" value="1"/>
</dbReference>
<dbReference type="OrthoDB" id="7054443at2"/>
<evidence type="ECO:0000256" key="6">
    <source>
        <dbReference type="SAM" id="Phobius"/>
    </source>
</evidence>
<keyword evidence="6" id="KW-0812">Transmembrane</keyword>
<dbReference type="Proteomes" id="UP000242181">
    <property type="component" value="Unassembled WGS sequence"/>
</dbReference>
<dbReference type="SUPFAM" id="SSF58104">
    <property type="entry name" value="Methyl-accepting chemotaxis protein (MCP) signaling domain"/>
    <property type="match status" value="1"/>
</dbReference>
<gene>
    <name evidence="9" type="ORF">C7I36_03990</name>
</gene>
<dbReference type="PROSITE" id="PS50111">
    <property type="entry name" value="CHEMOTAXIS_TRANSDUC_2"/>
    <property type="match status" value="1"/>
</dbReference>
<dbReference type="InterPro" id="IPR003660">
    <property type="entry name" value="HAMP_dom"/>
</dbReference>
<dbReference type="InterPro" id="IPR047347">
    <property type="entry name" value="YvaQ-like_sensor"/>
</dbReference>
<dbReference type="PANTHER" id="PTHR32089:SF120">
    <property type="entry name" value="METHYL-ACCEPTING CHEMOTAXIS PROTEIN TLPQ"/>
    <property type="match status" value="1"/>
</dbReference>
<dbReference type="InterPro" id="IPR004090">
    <property type="entry name" value="Chemotax_Me-accpt_rcpt"/>
</dbReference>
<keyword evidence="6" id="KW-0472">Membrane</keyword>
<dbReference type="InterPro" id="IPR024478">
    <property type="entry name" value="HlyB_4HB_MCP"/>
</dbReference>
<accession>A0A2P7R6N1</accession>
<keyword evidence="5" id="KW-0175">Coiled coil</keyword>
<protein>
    <submittedName>
        <fullName evidence="9">Methyl-accepting chemotaxis protein</fullName>
    </submittedName>
</protein>
<dbReference type="GO" id="GO:0004888">
    <property type="term" value="F:transmembrane signaling receptor activity"/>
    <property type="evidence" value="ECO:0007669"/>
    <property type="project" value="InterPro"/>
</dbReference>
<sequence>MMRRLKIAQRSMLAFGLIGLITLVLGMTGIVQFERIGLVVETLSRVRMPAAITVGELRRDFLLTRLYTMNALYADSSQAREAAMARLAELEQNFQADLQEMKDFVESEDGIRLLQAIVDQKAAYDVQQRQLQAYMNQGQMDMARQFRHQGVNELGLEVTESLNQLGRYQQGRADIAAEQADRILSSSTMLMMVAIAVAAIAVVLFALLFSRSLLVPIRQALEATRIIADGNLTTEFGDRARDEMGEMIRALAQMQSQLKKTIFDINDSSSQLASTAEELSVVTDQSTRTLQQQSDELEQAATAVNELTAAVEEVARNAAATAQNSDLADDKAQVGRGKVNHTIDTVAELEREITQTMHGVESLAARVKDIGGVLDVIRAIAEQTNLLALNAAIEAARAGDSGRGFAVVADEVRALAHRTQESTKEIEAMMHAIQSDTSTTVGAIKSSTERTVLTRQIAQEAGEALEQIAAAIVQISEQNQTIASAAEEQATVAREVDKNLVNIRDLSVQTSAGANQTSASSTELARLAEQLNQLVNEFRV</sequence>
<dbReference type="CDD" id="cd19411">
    <property type="entry name" value="MCP2201-like_sensor"/>
    <property type="match status" value="1"/>
</dbReference>
<feature type="domain" description="Methyl-accepting transducer" evidence="7">
    <location>
        <begin position="268"/>
        <end position="504"/>
    </location>
</feature>
<evidence type="ECO:0000259" key="8">
    <source>
        <dbReference type="PROSITE" id="PS50885"/>
    </source>
</evidence>
<dbReference type="GO" id="GO:0016020">
    <property type="term" value="C:membrane"/>
    <property type="evidence" value="ECO:0007669"/>
    <property type="project" value="UniProtKB-SubCell"/>
</dbReference>
<evidence type="ECO:0000256" key="2">
    <source>
        <dbReference type="ARBA" id="ARBA00023224"/>
    </source>
</evidence>
<dbReference type="PROSITE" id="PS50885">
    <property type="entry name" value="HAMP"/>
    <property type="match status" value="1"/>
</dbReference>
<keyword evidence="6" id="KW-1133">Transmembrane helix</keyword>
<dbReference type="GO" id="GO:0007165">
    <property type="term" value="P:signal transduction"/>
    <property type="evidence" value="ECO:0007669"/>
    <property type="project" value="UniProtKB-KW"/>
</dbReference>
<keyword evidence="10" id="KW-1185">Reference proteome</keyword>
<name>A0A2P7R6N1_9GAMM</name>
<proteinExistence type="inferred from homology"/>